<sequence>MIDVLTAGAEWFLIGALFVVIAYLIKVRRWAFLIAGYDETAAIPEDVAVSVVGNFLLRVGIAAGVLGVLETTDAVRNIGLVFGAAVTLDLLRVLYRLNTYEPPENTSQ</sequence>
<evidence type="ECO:0000313" key="3">
    <source>
        <dbReference type="Proteomes" id="UP000471521"/>
    </source>
</evidence>
<dbReference type="RefSeq" id="WP_159527266.1">
    <property type="nucleotide sequence ID" value="NZ_WUUU01000157.1"/>
</dbReference>
<proteinExistence type="predicted"/>
<keyword evidence="1" id="KW-0472">Membrane</keyword>
<evidence type="ECO:0000256" key="1">
    <source>
        <dbReference type="SAM" id="Phobius"/>
    </source>
</evidence>
<protein>
    <submittedName>
        <fullName evidence="2">DUF3784 domain-containing protein</fullName>
    </submittedName>
</protein>
<keyword evidence="1" id="KW-1133">Transmembrane helix</keyword>
<dbReference type="OrthoDB" id="342855at2157"/>
<dbReference type="AlphaFoldDB" id="A0A6B0SJ53"/>
<dbReference type="Proteomes" id="UP000471521">
    <property type="component" value="Unassembled WGS sequence"/>
</dbReference>
<organism evidence="2 3">
    <name type="scientific">Halobacterium bonnevillei</name>
    <dbReference type="NCBI Taxonomy" id="2692200"/>
    <lineage>
        <taxon>Archaea</taxon>
        <taxon>Methanobacteriati</taxon>
        <taxon>Methanobacteriota</taxon>
        <taxon>Stenosarchaea group</taxon>
        <taxon>Halobacteria</taxon>
        <taxon>Halobacteriales</taxon>
        <taxon>Halobacteriaceae</taxon>
        <taxon>Halobacterium</taxon>
    </lineage>
</organism>
<comment type="caution">
    <text evidence="2">The sequence shown here is derived from an EMBL/GenBank/DDBJ whole genome shotgun (WGS) entry which is preliminary data.</text>
</comment>
<keyword evidence="1" id="KW-0812">Transmembrane</keyword>
<keyword evidence="3" id="KW-1185">Reference proteome</keyword>
<evidence type="ECO:0000313" key="2">
    <source>
        <dbReference type="EMBL" id="MXR21834.1"/>
    </source>
</evidence>
<gene>
    <name evidence="2" type="ORF">GRX66_14930</name>
</gene>
<name>A0A6B0SJ53_9EURY</name>
<dbReference type="EMBL" id="WUUU01000157">
    <property type="protein sequence ID" value="MXR21834.1"/>
    <property type="molecule type" value="Genomic_DNA"/>
</dbReference>
<dbReference type="Pfam" id="PF12650">
    <property type="entry name" value="DUF3784"/>
    <property type="match status" value="1"/>
</dbReference>
<feature type="transmembrane region" description="Helical" evidence="1">
    <location>
        <begin position="6"/>
        <end position="25"/>
    </location>
</feature>
<reference evidence="2 3" key="1">
    <citation type="submission" date="2019-12" db="EMBL/GenBank/DDBJ databases">
        <title>Isolation and characterization of three novel carbon monoxide-oxidizing members of Halobacteria from salione crusts and soils.</title>
        <authorList>
            <person name="Myers M.R."/>
            <person name="King G.M."/>
        </authorList>
    </citation>
    <scope>NUCLEOTIDE SEQUENCE [LARGE SCALE GENOMIC DNA]</scope>
    <source>
        <strain evidence="2 3">PCN9</strain>
    </source>
</reference>
<accession>A0A6B0SJ53</accession>
<feature type="transmembrane region" description="Helical" evidence="1">
    <location>
        <begin position="46"/>
        <end position="69"/>
    </location>
</feature>
<dbReference type="InterPro" id="IPR017259">
    <property type="entry name" value="UCP037672"/>
</dbReference>